<feature type="non-terminal residue" evidence="2">
    <location>
        <position position="415"/>
    </location>
</feature>
<feature type="non-terminal residue" evidence="2">
    <location>
        <position position="1"/>
    </location>
</feature>
<evidence type="ECO:0000256" key="1">
    <source>
        <dbReference type="SAM" id="MobiDB-lite"/>
    </source>
</evidence>
<evidence type="ECO:0000313" key="2">
    <source>
        <dbReference type="EMBL" id="CAA9485037.1"/>
    </source>
</evidence>
<feature type="region of interest" description="Disordered" evidence="1">
    <location>
        <begin position="206"/>
        <end position="401"/>
    </location>
</feature>
<feature type="region of interest" description="Disordered" evidence="1">
    <location>
        <begin position="1"/>
        <end position="154"/>
    </location>
</feature>
<feature type="compositionally biased region" description="Gly residues" evidence="1">
    <location>
        <begin position="1"/>
        <end position="13"/>
    </location>
</feature>
<feature type="compositionally biased region" description="Basic residues" evidence="1">
    <location>
        <begin position="78"/>
        <end position="90"/>
    </location>
</feature>
<organism evidence="2">
    <name type="scientific">uncultured Solirubrobacteraceae bacterium</name>
    <dbReference type="NCBI Taxonomy" id="1162706"/>
    <lineage>
        <taxon>Bacteria</taxon>
        <taxon>Bacillati</taxon>
        <taxon>Actinomycetota</taxon>
        <taxon>Thermoleophilia</taxon>
        <taxon>Solirubrobacterales</taxon>
        <taxon>Solirubrobacteraceae</taxon>
        <taxon>environmental samples</taxon>
    </lineage>
</organism>
<accession>A0A6J4RYB7</accession>
<dbReference type="AlphaFoldDB" id="A0A6J4RYB7"/>
<feature type="compositionally biased region" description="Low complexity" evidence="1">
    <location>
        <begin position="255"/>
        <end position="283"/>
    </location>
</feature>
<feature type="compositionally biased region" description="Basic residues" evidence="1">
    <location>
        <begin position="21"/>
        <end position="33"/>
    </location>
</feature>
<feature type="compositionally biased region" description="Basic and acidic residues" evidence="1">
    <location>
        <begin position="116"/>
        <end position="128"/>
    </location>
</feature>
<protein>
    <submittedName>
        <fullName evidence="2">Uncharacterized protein</fullName>
    </submittedName>
</protein>
<feature type="compositionally biased region" description="Low complexity" evidence="1">
    <location>
        <begin position="49"/>
        <end position="58"/>
    </location>
</feature>
<feature type="compositionally biased region" description="Basic residues" evidence="1">
    <location>
        <begin position="206"/>
        <end position="217"/>
    </location>
</feature>
<dbReference type="EMBL" id="CADCVT010000098">
    <property type="protein sequence ID" value="CAA9485037.1"/>
    <property type="molecule type" value="Genomic_DNA"/>
</dbReference>
<reference evidence="2" key="1">
    <citation type="submission" date="2020-02" db="EMBL/GenBank/DDBJ databases">
        <authorList>
            <person name="Meier V. D."/>
        </authorList>
    </citation>
    <scope>NUCLEOTIDE SEQUENCE</scope>
    <source>
        <strain evidence="2">AVDCRST_MAG85</strain>
    </source>
</reference>
<name>A0A6J4RYB7_9ACTN</name>
<feature type="compositionally biased region" description="Basic and acidic residues" evidence="1">
    <location>
        <begin position="218"/>
        <end position="232"/>
    </location>
</feature>
<feature type="compositionally biased region" description="Basic residues" evidence="1">
    <location>
        <begin position="101"/>
        <end position="115"/>
    </location>
</feature>
<feature type="compositionally biased region" description="Basic residues" evidence="1">
    <location>
        <begin position="305"/>
        <end position="327"/>
    </location>
</feature>
<proteinExistence type="predicted"/>
<feature type="compositionally biased region" description="Basic and acidic residues" evidence="1">
    <location>
        <begin position="68"/>
        <end position="77"/>
    </location>
</feature>
<sequence>DRLGAHRGGGAAAGRGERARAARRGGARRRRRRDRADPRGRLRARLPLRRTTGPAGPGRARRGLAARVRRDPRDAALRRPRCRGRARGPRPRAVDAAGRSARPRGHQRAHRRRAREPRQRAGRPDGHPGQRRAGGADGFGARARLPGRVPAGRGLPPWADGDGVLVVARRAGAVRRAPRARARLHAGVRPLQHRPPHLRERPVVRRPARRGRRRVAVRRADDRARRPLDGRARPAQRVPPGSARGRGVGLRCRPRGLARLAAHGSAARAGGALRQRRAPQAAGDPAVRRVPAPAQRGDPRPAPRLARRRRLARLRSRRAAGKRRRRGPAAGGSDALLRGGDDHAVTAPSPRPAARRHPRAAAVGLGPQPVAPPGLRGRVRAPVGRHDPLRAAQPPGGVREAVRVARGGQARRAAL</sequence>
<gene>
    <name evidence="2" type="ORF">AVDCRST_MAG85-896</name>
</gene>